<keyword evidence="1" id="KW-0732">Signal</keyword>
<comment type="caution">
    <text evidence="2">The sequence shown here is derived from an EMBL/GenBank/DDBJ whole genome shotgun (WGS) entry which is preliminary data.</text>
</comment>
<dbReference type="InterPro" id="IPR007497">
    <property type="entry name" value="SIMPL/DUF541"/>
</dbReference>
<evidence type="ECO:0008006" key="4">
    <source>
        <dbReference type="Google" id="ProtNLM"/>
    </source>
</evidence>
<sequence length="231" mass="26010">MRKIMWLIPALLLSACQVQAQNSNAMNNTPSVTVSGQATHYAVPDQMSLTLWVEERGQKLSSLKTQVDQASEKVLRDLLERDIDKKDIQSYQLQVYPQYERNDNGETQQKGFVVQRQIRVTLRDTSHYDKIVDMALAQGVTRVANMQYEISNADAIYQQALTDAYAQAQQKAKLIAERAGLSLGHAINIREQSMPRYGVMMMAAERVSKSDVSLPGQQSVEAQIEVTFTLQ</sequence>
<evidence type="ECO:0000313" key="2">
    <source>
        <dbReference type="EMBL" id="EKE84299.1"/>
    </source>
</evidence>
<dbReference type="Pfam" id="PF04402">
    <property type="entry name" value="SIMPL"/>
    <property type="match status" value="1"/>
</dbReference>
<dbReference type="AlphaFoldDB" id="K2KPF8"/>
<dbReference type="InterPro" id="IPR052022">
    <property type="entry name" value="26kDa_periplasmic_antigen"/>
</dbReference>
<dbReference type="RefSeq" id="WP_008488447.1">
    <property type="nucleotide sequence ID" value="NZ_AMRG01000006.1"/>
</dbReference>
<dbReference type="eggNOG" id="COG2968">
    <property type="taxonomic scope" value="Bacteria"/>
</dbReference>
<name>K2KPF8_9GAMM</name>
<dbReference type="PROSITE" id="PS51257">
    <property type="entry name" value="PROKAR_LIPOPROTEIN"/>
    <property type="match status" value="1"/>
</dbReference>
<dbReference type="PANTHER" id="PTHR34387:SF1">
    <property type="entry name" value="PERIPLASMIC IMMUNOGENIC PROTEIN"/>
    <property type="match status" value="1"/>
</dbReference>
<feature type="signal peptide" evidence="1">
    <location>
        <begin position="1"/>
        <end position="20"/>
    </location>
</feature>
<dbReference type="Gene3D" id="3.30.110.170">
    <property type="entry name" value="Protein of unknown function (DUF541), domain 1"/>
    <property type="match status" value="1"/>
</dbReference>
<keyword evidence="3" id="KW-1185">Reference proteome</keyword>
<gene>
    <name evidence="2" type="ORF">A10D4_06406</name>
</gene>
<dbReference type="GO" id="GO:0006974">
    <property type="term" value="P:DNA damage response"/>
    <property type="evidence" value="ECO:0007669"/>
    <property type="project" value="TreeGrafter"/>
</dbReference>
<dbReference type="PANTHER" id="PTHR34387">
    <property type="entry name" value="SLR1258 PROTEIN"/>
    <property type="match status" value="1"/>
</dbReference>
<proteinExistence type="predicted"/>
<protein>
    <recommendedName>
        <fullName evidence="4">DUF541 domain-containing protein</fullName>
    </recommendedName>
</protein>
<accession>K2KPF8</accession>
<feature type="chain" id="PRO_5003859950" description="DUF541 domain-containing protein" evidence="1">
    <location>
        <begin position="21"/>
        <end position="231"/>
    </location>
</feature>
<dbReference type="PATRIC" id="fig|740709.3.peg.1307"/>
<organism evidence="2 3">
    <name type="scientific">Idiomarina xiamenensis 10-D-4</name>
    <dbReference type="NCBI Taxonomy" id="740709"/>
    <lineage>
        <taxon>Bacteria</taxon>
        <taxon>Pseudomonadati</taxon>
        <taxon>Pseudomonadota</taxon>
        <taxon>Gammaproteobacteria</taxon>
        <taxon>Alteromonadales</taxon>
        <taxon>Idiomarinaceae</taxon>
        <taxon>Idiomarina</taxon>
    </lineage>
</organism>
<dbReference type="Gene3D" id="3.30.70.2970">
    <property type="entry name" value="Protein of unknown function (DUF541), domain 2"/>
    <property type="match status" value="1"/>
</dbReference>
<dbReference type="Proteomes" id="UP000014115">
    <property type="component" value="Unassembled WGS sequence"/>
</dbReference>
<evidence type="ECO:0000256" key="1">
    <source>
        <dbReference type="SAM" id="SignalP"/>
    </source>
</evidence>
<dbReference type="OrthoDB" id="6381835at2"/>
<reference evidence="2 3" key="1">
    <citation type="journal article" date="2012" name="J. Bacteriol.">
        <title>Genome Sequence of Idiomarina xiamenensis Type Strain 10-D-4.</title>
        <authorList>
            <person name="Lai Q."/>
            <person name="Wang L."/>
            <person name="Wang W."/>
            <person name="Shao Z."/>
        </authorList>
    </citation>
    <scope>NUCLEOTIDE SEQUENCE [LARGE SCALE GENOMIC DNA]</scope>
    <source>
        <strain evidence="2 3">10-D-4</strain>
    </source>
</reference>
<dbReference type="EMBL" id="AMRG01000006">
    <property type="protein sequence ID" value="EKE84299.1"/>
    <property type="molecule type" value="Genomic_DNA"/>
</dbReference>
<evidence type="ECO:0000313" key="3">
    <source>
        <dbReference type="Proteomes" id="UP000014115"/>
    </source>
</evidence>